<organism evidence="1 2">
    <name type="scientific">Metarhizium robertsii</name>
    <dbReference type="NCBI Taxonomy" id="568076"/>
    <lineage>
        <taxon>Eukaryota</taxon>
        <taxon>Fungi</taxon>
        <taxon>Dikarya</taxon>
        <taxon>Ascomycota</taxon>
        <taxon>Pezizomycotina</taxon>
        <taxon>Sordariomycetes</taxon>
        <taxon>Hypocreomycetidae</taxon>
        <taxon>Hypocreales</taxon>
        <taxon>Clavicipitaceae</taxon>
        <taxon>Metarhizium</taxon>
    </lineage>
</organism>
<dbReference type="AlphaFoldDB" id="A0A014NEE9"/>
<name>A0A014NEE9_9HYPO</name>
<dbReference type="Proteomes" id="UP000030151">
    <property type="component" value="Unassembled WGS sequence"/>
</dbReference>
<accession>A0A014NEE9</accession>
<dbReference type="EMBL" id="JELW01000013">
    <property type="protein sequence ID" value="EXV00372.1"/>
    <property type="molecule type" value="Genomic_DNA"/>
</dbReference>
<evidence type="ECO:0000313" key="2">
    <source>
        <dbReference type="Proteomes" id="UP000030151"/>
    </source>
</evidence>
<sequence>MSYTILAVSITILRQTMPLALLADIIRHTFDDAETLETFRSTFIMTFEMDVGLKAVFSALPRQNSSCRYRIFLVLLARENVVSCRLDQGRLYSERWSDGVVREKTLYSRGDIFPAPVVSLQIANFHLDSDPLLDAPRDRY</sequence>
<comment type="caution">
    <text evidence="1">The sequence shown here is derived from an EMBL/GenBank/DDBJ whole genome shotgun (WGS) entry which is preliminary data.</text>
</comment>
<protein>
    <submittedName>
        <fullName evidence="1">Uncharacterized protein</fullName>
    </submittedName>
</protein>
<dbReference type="HOGENOM" id="CLU_1835629_0_0_1"/>
<gene>
    <name evidence="1" type="ORF">X797_006432</name>
</gene>
<proteinExistence type="predicted"/>
<reference evidence="1 2" key="1">
    <citation type="submission" date="2014-02" db="EMBL/GenBank/DDBJ databases">
        <title>The genome sequence of the entomopathogenic fungus Metarhizium robertsii ARSEF 2575.</title>
        <authorList>
            <person name="Giuliano Garisto Donzelli B."/>
            <person name="Roe B.A."/>
            <person name="Macmil S.L."/>
            <person name="Krasnoff S.B."/>
            <person name="Gibson D.M."/>
        </authorList>
    </citation>
    <scope>NUCLEOTIDE SEQUENCE [LARGE SCALE GENOMIC DNA]</scope>
    <source>
        <strain evidence="1 2">ARSEF 2575</strain>
    </source>
</reference>
<evidence type="ECO:0000313" key="1">
    <source>
        <dbReference type="EMBL" id="EXV00372.1"/>
    </source>
</evidence>